<sequence length="203" mass="21763">MAPLRALRFCAALALALLPAAVRGEEEAAGGERGPAGPWGGSHACPSRSRPRPAPPQCSGTAGSRTVTPCCCVLQCLWCASSKQCVPYPVRRILPPADLCELRSARWGVCWGLLLLGWQRPTEVTGAVPRLLAGVTPALHLEPSHHQGLFWLVADWQRFLLGGSPEKGLVQTQVVCLCWDKPQVLGGEALGNKTWLGFSRLSL</sequence>
<dbReference type="AlphaFoldDB" id="A0A493U4I6"/>
<evidence type="ECO:0000256" key="7">
    <source>
        <dbReference type="SAM" id="SignalP"/>
    </source>
</evidence>
<evidence type="ECO:0000256" key="4">
    <source>
        <dbReference type="ARBA" id="ARBA00022989"/>
    </source>
</evidence>
<keyword evidence="2" id="KW-0812">Transmembrane</keyword>
<feature type="signal peptide" evidence="7">
    <location>
        <begin position="1"/>
        <end position="24"/>
    </location>
</feature>
<dbReference type="GO" id="GO:0005737">
    <property type="term" value="C:cytoplasm"/>
    <property type="evidence" value="ECO:0007669"/>
    <property type="project" value="TreeGrafter"/>
</dbReference>
<dbReference type="PANTHER" id="PTHR15191:SF14">
    <property type="entry name" value="PITUITARY TUMOR-TRANSFORMING GENE 1 PROTEIN-INTERACTING PROTEIN"/>
    <property type="match status" value="1"/>
</dbReference>
<accession>A0A493U4I6</accession>
<evidence type="ECO:0008006" key="10">
    <source>
        <dbReference type="Google" id="ProtNLM"/>
    </source>
</evidence>
<keyword evidence="5" id="KW-0472">Membrane</keyword>
<reference evidence="9" key="1">
    <citation type="submission" date="2017-10" db="EMBL/GenBank/DDBJ databases">
        <title>A new Pekin duck reference genome.</title>
        <authorList>
            <person name="Hou Z.-C."/>
            <person name="Zhou Z.-K."/>
            <person name="Zhu F."/>
            <person name="Hou S.-S."/>
        </authorList>
    </citation>
    <scope>NUCLEOTIDE SEQUENCE [LARGE SCALE GENOMIC DNA]</scope>
</reference>
<evidence type="ECO:0000313" key="9">
    <source>
        <dbReference type="Proteomes" id="UP000016666"/>
    </source>
</evidence>
<evidence type="ECO:0000256" key="2">
    <source>
        <dbReference type="ARBA" id="ARBA00022692"/>
    </source>
</evidence>
<comment type="subcellular location">
    <subcellularLocation>
        <location evidence="1">Membrane</location>
        <topology evidence="1">Single-pass type I membrane protein</topology>
    </subcellularLocation>
</comment>
<evidence type="ECO:0000256" key="5">
    <source>
        <dbReference type="ARBA" id="ARBA00023136"/>
    </source>
</evidence>
<evidence type="ECO:0000256" key="6">
    <source>
        <dbReference type="SAM" id="MobiDB-lite"/>
    </source>
</evidence>
<dbReference type="InterPro" id="IPR052304">
    <property type="entry name" value="PTTG1IP"/>
</dbReference>
<proteinExistence type="predicted"/>
<name>A0A493U4I6_ANAPP</name>
<dbReference type="GO" id="GO:0016020">
    <property type="term" value="C:membrane"/>
    <property type="evidence" value="ECO:0007669"/>
    <property type="project" value="UniProtKB-SubCell"/>
</dbReference>
<dbReference type="Proteomes" id="UP000016666">
    <property type="component" value="Unassembled WGS sequence"/>
</dbReference>
<reference evidence="8" key="2">
    <citation type="submission" date="2025-08" db="UniProtKB">
        <authorList>
            <consortium name="Ensembl"/>
        </authorList>
    </citation>
    <scope>IDENTIFICATION</scope>
</reference>
<organism evidence="8 9">
    <name type="scientific">Anas platyrhynchos platyrhynchos</name>
    <name type="common">Northern mallard</name>
    <dbReference type="NCBI Taxonomy" id="8840"/>
    <lineage>
        <taxon>Eukaryota</taxon>
        <taxon>Metazoa</taxon>
        <taxon>Chordata</taxon>
        <taxon>Craniata</taxon>
        <taxon>Vertebrata</taxon>
        <taxon>Euteleostomi</taxon>
        <taxon>Archelosauria</taxon>
        <taxon>Archosauria</taxon>
        <taxon>Dinosauria</taxon>
        <taxon>Saurischia</taxon>
        <taxon>Theropoda</taxon>
        <taxon>Coelurosauria</taxon>
        <taxon>Aves</taxon>
        <taxon>Neognathae</taxon>
        <taxon>Galloanserae</taxon>
        <taxon>Anseriformes</taxon>
        <taxon>Anatidae</taxon>
        <taxon>Anatinae</taxon>
        <taxon>Anas</taxon>
    </lineage>
</organism>
<evidence type="ECO:0000256" key="1">
    <source>
        <dbReference type="ARBA" id="ARBA00004479"/>
    </source>
</evidence>
<feature type="region of interest" description="Disordered" evidence="6">
    <location>
        <begin position="28"/>
        <end position="50"/>
    </location>
</feature>
<keyword evidence="4" id="KW-1133">Transmembrane helix</keyword>
<feature type="chain" id="PRO_5019776436" description="PSI domain-containing protein" evidence="7">
    <location>
        <begin position="25"/>
        <end position="203"/>
    </location>
</feature>
<keyword evidence="9" id="KW-1185">Reference proteome</keyword>
<dbReference type="GO" id="GO:0006606">
    <property type="term" value="P:protein import into nucleus"/>
    <property type="evidence" value="ECO:0007669"/>
    <property type="project" value="TreeGrafter"/>
</dbReference>
<dbReference type="GO" id="GO:0005634">
    <property type="term" value="C:nucleus"/>
    <property type="evidence" value="ECO:0007669"/>
    <property type="project" value="TreeGrafter"/>
</dbReference>
<evidence type="ECO:0000313" key="8">
    <source>
        <dbReference type="Ensembl" id="ENSAPLP00000032855.1"/>
    </source>
</evidence>
<keyword evidence="3 7" id="KW-0732">Signal</keyword>
<dbReference type="STRING" id="8840.ENSAPLP00000032855"/>
<protein>
    <recommendedName>
        <fullName evidence="10">PSI domain-containing protein</fullName>
    </recommendedName>
</protein>
<feature type="compositionally biased region" description="Gly residues" evidence="6">
    <location>
        <begin position="31"/>
        <end position="40"/>
    </location>
</feature>
<dbReference type="PANTHER" id="PTHR15191">
    <property type="entry name" value="PROTEIN CBG20567"/>
    <property type="match status" value="1"/>
</dbReference>
<reference evidence="8" key="3">
    <citation type="submission" date="2025-09" db="UniProtKB">
        <authorList>
            <consortium name="Ensembl"/>
        </authorList>
    </citation>
    <scope>IDENTIFICATION</scope>
</reference>
<dbReference type="Ensembl" id="ENSAPLT00000035808.1">
    <property type="protein sequence ID" value="ENSAPLP00000032855.1"/>
    <property type="gene ID" value="ENSAPLG00000029571.1"/>
</dbReference>
<evidence type="ECO:0000256" key="3">
    <source>
        <dbReference type="ARBA" id="ARBA00022729"/>
    </source>
</evidence>